<evidence type="ECO:0000313" key="4">
    <source>
        <dbReference type="Proteomes" id="UP000030640"/>
    </source>
</evidence>
<accession>W7A287</accession>
<evidence type="ECO:0000256" key="1">
    <source>
        <dbReference type="SAM" id="MobiDB-lite"/>
    </source>
</evidence>
<dbReference type="Proteomes" id="UP000030640">
    <property type="component" value="Unassembled WGS sequence"/>
</dbReference>
<dbReference type="VEuPathDB" id="PlasmoDB:C922_04208"/>
<feature type="region of interest" description="Disordered" evidence="1">
    <location>
        <begin position="197"/>
        <end position="233"/>
    </location>
</feature>
<protein>
    <submittedName>
        <fullName evidence="3">Uncharacterized protein</fullName>
    </submittedName>
</protein>
<feature type="compositionally biased region" description="Pro residues" evidence="1">
    <location>
        <begin position="218"/>
        <end position="227"/>
    </location>
</feature>
<evidence type="ECO:0000313" key="3">
    <source>
        <dbReference type="EMBL" id="EUD65468.1"/>
    </source>
</evidence>
<name>W7A287_9APIC</name>
<proteinExistence type="predicted"/>
<keyword evidence="4" id="KW-1185">Reference proteome</keyword>
<dbReference type="GeneID" id="20039482"/>
<keyword evidence="2" id="KW-0472">Membrane</keyword>
<evidence type="ECO:0000256" key="2">
    <source>
        <dbReference type="SAM" id="Phobius"/>
    </source>
</evidence>
<reference evidence="3 4" key="1">
    <citation type="submission" date="2013-02" db="EMBL/GenBank/DDBJ databases">
        <title>The Genome Sequence of Plasmodium inui San Antonio 1.</title>
        <authorList>
            <consortium name="The Broad Institute Genome Sequencing Platform"/>
            <consortium name="The Broad Institute Genome Sequencing Center for Infectious Disease"/>
            <person name="Neafsey D."/>
            <person name="Cheeseman I."/>
            <person name="Volkman S."/>
            <person name="Adams J."/>
            <person name="Walker B."/>
            <person name="Young S.K."/>
            <person name="Zeng Q."/>
            <person name="Gargeya S."/>
            <person name="Fitzgerald M."/>
            <person name="Haas B."/>
            <person name="Abouelleil A."/>
            <person name="Alvarado L."/>
            <person name="Arachchi H.M."/>
            <person name="Berlin A.M."/>
            <person name="Chapman S.B."/>
            <person name="Dewar J."/>
            <person name="Goldberg J."/>
            <person name="Griggs A."/>
            <person name="Gujja S."/>
            <person name="Hansen M."/>
            <person name="Howarth C."/>
            <person name="Imamovic A."/>
            <person name="Larimer J."/>
            <person name="McCowan C."/>
            <person name="Murphy C."/>
            <person name="Neiman D."/>
            <person name="Pearson M."/>
            <person name="Priest M."/>
            <person name="Roberts A."/>
            <person name="Saif S."/>
            <person name="Shea T."/>
            <person name="Sisk P."/>
            <person name="Sykes S."/>
            <person name="Wortman J."/>
            <person name="Nusbaum C."/>
            <person name="Birren B."/>
        </authorList>
    </citation>
    <scope>NUCLEOTIDE SEQUENCE [LARGE SCALE GENOMIC DNA]</scope>
    <source>
        <strain evidence="3 4">San Antonio 1</strain>
    </source>
</reference>
<keyword evidence="2" id="KW-1133">Transmembrane helix</keyword>
<dbReference type="OrthoDB" id="386975at2759"/>
<dbReference type="AlphaFoldDB" id="W7A287"/>
<keyword evidence="2" id="KW-0812">Transmembrane</keyword>
<feature type="transmembrane region" description="Helical" evidence="2">
    <location>
        <begin position="316"/>
        <end position="338"/>
    </location>
</feature>
<dbReference type="EMBL" id="KI965479">
    <property type="protein sequence ID" value="EUD65468.1"/>
    <property type="molecule type" value="Genomic_DNA"/>
</dbReference>
<dbReference type="RefSeq" id="XP_008818015.1">
    <property type="nucleotide sequence ID" value="XM_008819793.1"/>
</dbReference>
<gene>
    <name evidence="3" type="ORF">C922_04208</name>
</gene>
<organism evidence="3 4">
    <name type="scientific">Plasmodium inui San Antonio 1</name>
    <dbReference type="NCBI Taxonomy" id="1237626"/>
    <lineage>
        <taxon>Eukaryota</taxon>
        <taxon>Sar</taxon>
        <taxon>Alveolata</taxon>
        <taxon>Apicomplexa</taxon>
        <taxon>Aconoidasida</taxon>
        <taxon>Haemosporida</taxon>
        <taxon>Plasmodiidae</taxon>
        <taxon>Plasmodium</taxon>
        <taxon>Plasmodium (Plasmodium)</taxon>
    </lineage>
</organism>
<sequence>MNNPVEGVFSHLRRTGNTNGIKHDAQIESMDGSTNISLDDDDDGYASDDLRGRLRMMGDIPPGRHKGRKKRMFRIKKKKALTPLHNDDFAQGGEAKVSDVVLDSFAITRKQRRSPLLGKGVVESSNIQLTSTMSNKLPPALSMFATKAVDGLLGGVHKHMQGPFALDIDGTNNSPLASPILTPNLYSNISTPFNMSNGMPTAPAPMPPPNQGAQVPLPTAPPQPPTVAPAGSAAASPAAAPVASATASPTIPAPVATAGVPPPPRMQLPPNAMAYPQMSMQNVMSANQMAQNPAFNIHPTATNLRDDPGNVNYNEVVTITIGIVICLFLFCFVFGCAVKMCKPGKRRR</sequence>